<evidence type="ECO:0000256" key="1">
    <source>
        <dbReference type="ARBA" id="ARBA00006484"/>
    </source>
</evidence>
<evidence type="ECO:0000256" key="2">
    <source>
        <dbReference type="ARBA" id="ARBA00023002"/>
    </source>
</evidence>
<dbReference type="EMBL" id="PGGC01000123">
    <property type="protein sequence ID" value="PJG58263.1"/>
    <property type="molecule type" value="Genomic_DNA"/>
</dbReference>
<dbReference type="SUPFAM" id="SSF51735">
    <property type="entry name" value="NAD(P)-binding Rossmann-fold domains"/>
    <property type="match status" value="1"/>
</dbReference>
<feature type="domain" description="Ketoreductase" evidence="5">
    <location>
        <begin position="6"/>
        <end position="195"/>
    </location>
</feature>
<keyword evidence="7" id="KW-1185">Reference proteome</keyword>
<dbReference type="NCBIfam" id="NF006565">
    <property type="entry name" value="PRK09072.1"/>
    <property type="match status" value="1"/>
</dbReference>
<dbReference type="PANTHER" id="PTHR44196">
    <property type="entry name" value="DEHYDROGENASE/REDUCTASE SDR FAMILY MEMBER 7B"/>
    <property type="match status" value="1"/>
</dbReference>
<dbReference type="AlphaFoldDB" id="A0A2H9U2L0"/>
<protein>
    <submittedName>
        <fullName evidence="6">Short chain dehydrogenase</fullName>
    </submittedName>
</protein>
<feature type="region of interest" description="Disordered" evidence="4">
    <location>
        <begin position="263"/>
        <end position="288"/>
    </location>
</feature>
<gene>
    <name evidence="6" type="ORF">CUC53_13360</name>
</gene>
<dbReference type="InterPro" id="IPR020904">
    <property type="entry name" value="Sc_DH/Rdtase_CS"/>
</dbReference>
<name>A0A2H9U2L0_9GAMM</name>
<dbReference type="GO" id="GO:0016491">
    <property type="term" value="F:oxidoreductase activity"/>
    <property type="evidence" value="ECO:0007669"/>
    <property type="project" value="UniProtKB-KW"/>
</dbReference>
<dbReference type="InterPro" id="IPR057326">
    <property type="entry name" value="KR_dom"/>
</dbReference>
<accession>A0A2H9U2L0</accession>
<dbReference type="InterPro" id="IPR036291">
    <property type="entry name" value="NAD(P)-bd_dom_sf"/>
</dbReference>
<dbReference type="Pfam" id="PF00106">
    <property type="entry name" value="adh_short"/>
    <property type="match status" value="1"/>
</dbReference>
<keyword evidence="2" id="KW-0560">Oxidoreductase</keyword>
<dbReference type="PRINTS" id="PR00081">
    <property type="entry name" value="GDHRDH"/>
</dbReference>
<dbReference type="PROSITE" id="PS00061">
    <property type="entry name" value="ADH_SHORT"/>
    <property type="match status" value="1"/>
</dbReference>
<evidence type="ECO:0000313" key="6">
    <source>
        <dbReference type="EMBL" id="PJG58263.1"/>
    </source>
</evidence>
<proteinExistence type="inferred from homology"/>
<dbReference type="OrthoDB" id="7301144at2"/>
<dbReference type="GO" id="GO:0016020">
    <property type="term" value="C:membrane"/>
    <property type="evidence" value="ECO:0007669"/>
    <property type="project" value="TreeGrafter"/>
</dbReference>
<reference evidence="6 7" key="1">
    <citation type="submission" date="2017-11" db="EMBL/GenBank/DDBJ databases">
        <title>Draft genome sequence of environmental isolate Aeromonas cavernicola sp. nov. MDC 2508.</title>
        <authorList>
            <person name="Colston S.M."/>
            <person name="Navarro A."/>
            <person name="Martinez-Murcia A.J."/>
            <person name="Graf J."/>
        </authorList>
    </citation>
    <scope>NUCLEOTIDE SEQUENCE [LARGE SCALE GENOMIC DNA]</scope>
    <source>
        <strain evidence="6 7">MDC 2508</strain>
    </source>
</reference>
<dbReference type="Proteomes" id="UP000235861">
    <property type="component" value="Unassembled WGS sequence"/>
</dbReference>
<dbReference type="InterPro" id="IPR002347">
    <property type="entry name" value="SDR_fam"/>
</dbReference>
<dbReference type="RefSeq" id="WP_100294613.1">
    <property type="nucleotide sequence ID" value="NZ_PGGC01000123.1"/>
</dbReference>
<organism evidence="6 7">
    <name type="scientific">Aeromonas cavernicola</name>
    <dbReference type="NCBI Taxonomy" id="1006623"/>
    <lineage>
        <taxon>Bacteria</taxon>
        <taxon>Pseudomonadati</taxon>
        <taxon>Pseudomonadota</taxon>
        <taxon>Gammaproteobacteria</taxon>
        <taxon>Aeromonadales</taxon>
        <taxon>Aeromonadaceae</taxon>
        <taxon>Aeromonas</taxon>
    </lineage>
</organism>
<evidence type="ECO:0000256" key="4">
    <source>
        <dbReference type="SAM" id="MobiDB-lite"/>
    </source>
</evidence>
<dbReference type="PANTHER" id="PTHR44196:SF1">
    <property type="entry name" value="DEHYDROGENASE_REDUCTASE SDR FAMILY MEMBER 7B"/>
    <property type="match status" value="1"/>
</dbReference>
<evidence type="ECO:0000259" key="5">
    <source>
        <dbReference type="SMART" id="SM00822"/>
    </source>
</evidence>
<comment type="similarity">
    <text evidence="1 3">Belongs to the short-chain dehydrogenases/reductases (SDR) family.</text>
</comment>
<evidence type="ECO:0000313" key="7">
    <source>
        <dbReference type="Proteomes" id="UP000235861"/>
    </source>
</evidence>
<dbReference type="SMART" id="SM00822">
    <property type="entry name" value="PKS_KR"/>
    <property type="match status" value="1"/>
</dbReference>
<evidence type="ECO:0000256" key="3">
    <source>
        <dbReference type="RuleBase" id="RU000363"/>
    </source>
</evidence>
<dbReference type="PRINTS" id="PR00080">
    <property type="entry name" value="SDRFAMILY"/>
</dbReference>
<dbReference type="Gene3D" id="3.40.50.720">
    <property type="entry name" value="NAD(P)-binding Rossmann-like Domain"/>
    <property type="match status" value="1"/>
</dbReference>
<sequence>MNLEGKLVLLTGASGGIGEELAQELAVQGAHLLLHGRRGSVLERLRKTLSHPERHQVVVADLAFPHERAALLQHPALEGGVDILINNAGCNQFAWLADQSSEQVERQLRLNIEAPIQLTRTLLPTLRKPGIIMNMGSSLGRIGHPGYSVYCASKFALYGFSEALGRELAGSGIKVLHFAPRATRTTLNSQAAYEMNAALGTRTDSPQEVAEQAVLALCRETRRRWLGWPEQLFVRLNALLPALVDKALSKQLPIIERYARHPQGAAEHGSNADESASLARPIATHKEP</sequence>
<comment type="caution">
    <text evidence="6">The sequence shown here is derived from an EMBL/GenBank/DDBJ whole genome shotgun (WGS) entry which is preliminary data.</text>
</comment>